<comment type="caution">
    <text evidence="1">The sequence shown here is derived from an EMBL/GenBank/DDBJ whole genome shotgun (WGS) entry which is preliminary data.</text>
</comment>
<dbReference type="Proteomes" id="UP001445472">
    <property type="component" value="Unassembled WGS sequence"/>
</dbReference>
<sequence>MRLSYDTVLADQLHRDAIGETAVVLRPLQILVYAHGRLQFAGSLFAVGELT</sequence>
<evidence type="ECO:0000313" key="2">
    <source>
        <dbReference type="Proteomes" id="UP001445472"/>
    </source>
</evidence>
<protein>
    <submittedName>
        <fullName evidence="1">Uncharacterized protein</fullName>
    </submittedName>
</protein>
<name>A0ABV1UVR1_9ACTN</name>
<dbReference type="RefSeq" id="WP_351976252.1">
    <property type="nucleotide sequence ID" value="NZ_JBEPBX010000009.1"/>
</dbReference>
<proteinExistence type="predicted"/>
<gene>
    <name evidence="1" type="ORF">ABT276_13430</name>
</gene>
<keyword evidence="2" id="KW-1185">Reference proteome</keyword>
<dbReference type="EMBL" id="JBEPBX010000009">
    <property type="protein sequence ID" value="MER6614351.1"/>
    <property type="molecule type" value="Genomic_DNA"/>
</dbReference>
<reference evidence="1 2" key="1">
    <citation type="submission" date="2024-06" db="EMBL/GenBank/DDBJ databases">
        <title>The Natural Products Discovery Center: Release of the First 8490 Sequenced Strains for Exploring Actinobacteria Biosynthetic Diversity.</title>
        <authorList>
            <person name="Kalkreuter E."/>
            <person name="Kautsar S.A."/>
            <person name="Yang D."/>
            <person name="Bader C.D."/>
            <person name="Teijaro C.N."/>
            <person name="Fluegel L."/>
            <person name="Davis C.M."/>
            <person name="Simpson J.R."/>
            <person name="Lauterbach L."/>
            <person name="Steele A.D."/>
            <person name="Gui C."/>
            <person name="Meng S."/>
            <person name="Li G."/>
            <person name="Viehrig K."/>
            <person name="Ye F."/>
            <person name="Su P."/>
            <person name="Kiefer A.F."/>
            <person name="Nichols A."/>
            <person name="Cepeda A.J."/>
            <person name="Yan W."/>
            <person name="Fan B."/>
            <person name="Jiang Y."/>
            <person name="Adhikari A."/>
            <person name="Zheng C.-J."/>
            <person name="Schuster L."/>
            <person name="Cowan T.M."/>
            <person name="Smanski M.J."/>
            <person name="Chevrette M.G."/>
            <person name="De Carvalho L.P.S."/>
            <person name="Shen B."/>
        </authorList>
    </citation>
    <scope>NUCLEOTIDE SEQUENCE [LARGE SCALE GENOMIC DNA]</scope>
    <source>
        <strain evidence="1 2">NPDC000837</strain>
    </source>
</reference>
<evidence type="ECO:0000313" key="1">
    <source>
        <dbReference type="EMBL" id="MER6614351.1"/>
    </source>
</evidence>
<accession>A0ABV1UVR1</accession>
<organism evidence="1 2">
    <name type="scientific">Streptomyces xantholiticus</name>
    <dbReference type="NCBI Taxonomy" id="68285"/>
    <lineage>
        <taxon>Bacteria</taxon>
        <taxon>Bacillati</taxon>
        <taxon>Actinomycetota</taxon>
        <taxon>Actinomycetes</taxon>
        <taxon>Kitasatosporales</taxon>
        <taxon>Streptomycetaceae</taxon>
        <taxon>Streptomyces</taxon>
    </lineage>
</organism>